<evidence type="ECO:0000313" key="2">
    <source>
        <dbReference type="EMBL" id="ETS81981.1"/>
    </source>
</evidence>
<protein>
    <submittedName>
        <fullName evidence="2">Uncharacterized protein</fullName>
    </submittedName>
</protein>
<feature type="region of interest" description="Disordered" evidence="1">
    <location>
        <begin position="35"/>
        <end position="79"/>
    </location>
</feature>
<feature type="compositionally biased region" description="Basic and acidic residues" evidence="1">
    <location>
        <begin position="64"/>
        <end position="79"/>
    </location>
</feature>
<dbReference type="Proteomes" id="UP000030651">
    <property type="component" value="Unassembled WGS sequence"/>
</dbReference>
<dbReference type="EMBL" id="KI912112">
    <property type="protein sequence ID" value="ETS81981.1"/>
    <property type="molecule type" value="Genomic_DNA"/>
</dbReference>
<dbReference type="KEGG" id="pfy:PFICI_06983"/>
<dbReference type="InParanoid" id="W3X9Y2"/>
<evidence type="ECO:0000313" key="3">
    <source>
        <dbReference type="Proteomes" id="UP000030651"/>
    </source>
</evidence>
<evidence type="ECO:0000256" key="1">
    <source>
        <dbReference type="SAM" id="MobiDB-lite"/>
    </source>
</evidence>
<gene>
    <name evidence="2" type="ORF">PFICI_06983</name>
</gene>
<organism evidence="2 3">
    <name type="scientific">Pestalotiopsis fici (strain W106-1 / CGMCC3.15140)</name>
    <dbReference type="NCBI Taxonomy" id="1229662"/>
    <lineage>
        <taxon>Eukaryota</taxon>
        <taxon>Fungi</taxon>
        <taxon>Dikarya</taxon>
        <taxon>Ascomycota</taxon>
        <taxon>Pezizomycotina</taxon>
        <taxon>Sordariomycetes</taxon>
        <taxon>Xylariomycetidae</taxon>
        <taxon>Amphisphaeriales</taxon>
        <taxon>Sporocadaceae</taxon>
        <taxon>Pestalotiopsis</taxon>
    </lineage>
</organism>
<dbReference type="RefSeq" id="XP_007833755.1">
    <property type="nucleotide sequence ID" value="XM_007835564.1"/>
</dbReference>
<reference evidence="3" key="1">
    <citation type="journal article" date="2015" name="BMC Genomics">
        <title>Genomic and transcriptomic analysis of the endophytic fungus Pestalotiopsis fici reveals its lifestyle and high potential for synthesis of natural products.</title>
        <authorList>
            <person name="Wang X."/>
            <person name="Zhang X."/>
            <person name="Liu L."/>
            <person name="Xiang M."/>
            <person name="Wang W."/>
            <person name="Sun X."/>
            <person name="Che Y."/>
            <person name="Guo L."/>
            <person name="Liu G."/>
            <person name="Guo L."/>
            <person name="Wang C."/>
            <person name="Yin W.B."/>
            <person name="Stadler M."/>
            <person name="Zhang X."/>
            <person name="Liu X."/>
        </authorList>
    </citation>
    <scope>NUCLEOTIDE SEQUENCE [LARGE SCALE GENOMIC DNA]</scope>
    <source>
        <strain evidence="3">W106-1 / CGMCC3.15140</strain>
    </source>
</reference>
<sequence>MPSAELSEDRLSATTWLANESMVALNEMLAVPPRAELRPLTGPPVRPASADGQRTPTRAWADNISREQESENGRPKTAV</sequence>
<name>W3X9Y2_PESFW</name>
<dbReference type="HOGENOM" id="CLU_2606780_0_0_1"/>
<accession>W3X9Y2</accession>
<keyword evidence="3" id="KW-1185">Reference proteome</keyword>
<dbReference type="GeneID" id="19271996"/>
<proteinExistence type="predicted"/>
<dbReference type="AlphaFoldDB" id="W3X9Y2"/>